<organism evidence="1 2">
    <name type="scientific">Acetobacter sacchari</name>
    <dbReference type="NCBI Taxonomy" id="2661687"/>
    <lineage>
        <taxon>Bacteria</taxon>
        <taxon>Pseudomonadati</taxon>
        <taxon>Pseudomonadota</taxon>
        <taxon>Alphaproteobacteria</taxon>
        <taxon>Acetobacterales</taxon>
        <taxon>Acetobacteraceae</taxon>
        <taxon>Acetobacter</taxon>
    </lineage>
</organism>
<accession>A0ABS3M1C3</accession>
<dbReference type="Proteomes" id="UP000664771">
    <property type="component" value="Unassembled WGS sequence"/>
</dbReference>
<sequence>MSPAVAQTLGTPSDLGLLFPIRTHALNTSDHDLIRKAQEVTEREVWARRITDESGDEDTPKEAEAAWKENGDALDEMARVEVTTWDGWIARQIAIAAFYYVGPMRDDRIDNESTDAWCEAAAGGDAIRLLESRTPFERPKEHVGAAGNALSALLTSSRVLCARTDGRLTLLHCLIEKIKSGPGDDVGKGWILPALEVLLSEMTRTTEWFSDRLDAAEFSA</sequence>
<dbReference type="EMBL" id="JAFVMF010000036">
    <property type="protein sequence ID" value="MBO1361932.1"/>
    <property type="molecule type" value="Genomic_DNA"/>
</dbReference>
<evidence type="ECO:0000313" key="1">
    <source>
        <dbReference type="EMBL" id="MBO1361932.1"/>
    </source>
</evidence>
<dbReference type="RefSeq" id="WP_207883975.1">
    <property type="nucleotide sequence ID" value="NZ_JAFVMF010000036.1"/>
</dbReference>
<evidence type="ECO:0000313" key="2">
    <source>
        <dbReference type="Proteomes" id="UP000664771"/>
    </source>
</evidence>
<proteinExistence type="predicted"/>
<protein>
    <submittedName>
        <fullName evidence="1">Uncharacterized protein</fullName>
    </submittedName>
</protein>
<gene>
    <name evidence="1" type="ORF">J2D73_19295</name>
</gene>
<reference evidence="1 2" key="1">
    <citation type="submission" date="2021-03" db="EMBL/GenBank/DDBJ databases">
        <title>The complete genome sequence of Acetobacter sacchari TBRC 11175.</title>
        <authorList>
            <person name="Charoenyingcharoen P."/>
            <person name="Yukphan P."/>
        </authorList>
    </citation>
    <scope>NUCLEOTIDE SEQUENCE [LARGE SCALE GENOMIC DNA]</scope>
    <source>
        <strain evidence="1 2">TBRC 11175</strain>
    </source>
</reference>
<name>A0ABS3M1C3_9PROT</name>
<comment type="caution">
    <text evidence="1">The sequence shown here is derived from an EMBL/GenBank/DDBJ whole genome shotgun (WGS) entry which is preliminary data.</text>
</comment>
<keyword evidence="2" id="KW-1185">Reference proteome</keyword>